<keyword evidence="1" id="KW-0472">Membrane</keyword>
<evidence type="ECO:0000256" key="2">
    <source>
        <dbReference type="SAM" id="SignalP"/>
    </source>
</evidence>
<evidence type="ECO:0008006" key="5">
    <source>
        <dbReference type="Google" id="ProtNLM"/>
    </source>
</evidence>
<accession>D6SKR6</accession>
<keyword evidence="1" id="KW-0812">Transmembrane</keyword>
<dbReference type="OrthoDB" id="500962at2"/>
<dbReference type="EMBL" id="ACJN02000001">
    <property type="protein sequence ID" value="EFI35277.1"/>
    <property type="molecule type" value="Genomic_DNA"/>
</dbReference>
<keyword evidence="4" id="KW-1185">Reference proteome</keyword>
<organism evidence="3 4">
    <name type="scientific">Desulfonatronospira thiodismutans ASO3-1</name>
    <dbReference type="NCBI Taxonomy" id="555779"/>
    <lineage>
        <taxon>Bacteria</taxon>
        <taxon>Pseudomonadati</taxon>
        <taxon>Thermodesulfobacteriota</taxon>
        <taxon>Desulfovibrionia</taxon>
        <taxon>Desulfovibrionales</taxon>
        <taxon>Desulfonatronovibrionaceae</taxon>
        <taxon>Desulfonatronospira</taxon>
    </lineage>
</organism>
<name>D6SKR6_9BACT</name>
<keyword evidence="1" id="KW-1133">Transmembrane helix</keyword>
<evidence type="ECO:0000313" key="4">
    <source>
        <dbReference type="Proteomes" id="UP000005496"/>
    </source>
</evidence>
<dbReference type="eggNOG" id="ENOG5033N7C">
    <property type="taxonomic scope" value="Bacteria"/>
</dbReference>
<evidence type="ECO:0000256" key="1">
    <source>
        <dbReference type="SAM" id="Phobius"/>
    </source>
</evidence>
<sequence>MKLIRLKWLLLMAAVLLFFTAGTVHAASYYNMTPPKDDGRYLGWDKNVSGEFDFLKPFTPNLVEFDYHVYFLGALAGHTNQLRTGDTVHFDSTVASVGERRIVNFNDDTMLYDATGGKGSHLLEGNTSGAPGIHFFQADKPVKFTYDGFTKEFDTSWIFVGFNDAWTGDNDYNDMVLAVKAVPIPGAVWLLGSGILGLVALRRRIFSS</sequence>
<proteinExistence type="predicted"/>
<feature type="transmembrane region" description="Helical" evidence="1">
    <location>
        <begin position="182"/>
        <end position="201"/>
    </location>
</feature>
<protein>
    <recommendedName>
        <fullName evidence="5">DUF4114 domain-containing protein</fullName>
    </recommendedName>
</protein>
<gene>
    <name evidence="3" type="ORF">Dthio_PD2690</name>
</gene>
<dbReference type="Proteomes" id="UP000005496">
    <property type="component" value="Unassembled WGS sequence"/>
</dbReference>
<dbReference type="RefSeq" id="WP_008868409.1">
    <property type="nucleotide sequence ID" value="NZ_ACJN02000001.1"/>
</dbReference>
<evidence type="ECO:0000313" key="3">
    <source>
        <dbReference type="EMBL" id="EFI35277.1"/>
    </source>
</evidence>
<feature type="chain" id="PRO_5003088093" description="DUF4114 domain-containing protein" evidence="2">
    <location>
        <begin position="27"/>
        <end position="208"/>
    </location>
</feature>
<dbReference type="AlphaFoldDB" id="D6SKR6"/>
<feature type="signal peptide" evidence="2">
    <location>
        <begin position="1"/>
        <end position="26"/>
    </location>
</feature>
<comment type="caution">
    <text evidence="3">The sequence shown here is derived from an EMBL/GenBank/DDBJ whole genome shotgun (WGS) entry which is preliminary data.</text>
</comment>
<keyword evidence="2" id="KW-0732">Signal</keyword>
<reference evidence="3" key="1">
    <citation type="submission" date="2010-05" db="EMBL/GenBank/DDBJ databases">
        <title>The draft genome of Desulfonatronospira thiodismutans ASO3-1.</title>
        <authorList>
            <consortium name="US DOE Joint Genome Institute (JGI-PGF)"/>
            <person name="Lucas S."/>
            <person name="Copeland A."/>
            <person name="Lapidus A."/>
            <person name="Cheng J.-F."/>
            <person name="Bruce D."/>
            <person name="Goodwin L."/>
            <person name="Pitluck S."/>
            <person name="Chertkov O."/>
            <person name="Brettin T."/>
            <person name="Detter J.C."/>
            <person name="Han C."/>
            <person name="Land M.L."/>
            <person name="Hauser L."/>
            <person name="Kyrpides N."/>
            <person name="Mikhailova N."/>
            <person name="Muyzer G."/>
            <person name="Woyke T."/>
        </authorList>
    </citation>
    <scope>NUCLEOTIDE SEQUENCE [LARGE SCALE GENOMIC DNA]</scope>
    <source>
        <strain evidence="3">ASO3-1</strain>
    </source>
</reference>